<evidence type="ECO:0000256" key="1">
    <source>
        <dbReference type="SAM" id="MobiDB-lite"/>
    </source>
</evidence>
<keyword evidence="3" id="KW-1185">Reference proteome</keyword>
<protein>
    <submittedName>
        <fullName evidence="2">Uncharacterized protein</fullName>
    </submittedName>
</protein>
<organism evidence="2 3">
    <name type="scientific">Dreissena polymorpha</name>
    <name type="common">Zebra mussel</name>
    <name type="synonym">Mytilus polymorpha</name>
    <dbReference type="NCBI Taxonomy" id="45954"/>
    <lineage>
        <taxon>Eukaryota</taxon>
        <taxon>Metazoa</taxon>
        <taxon>Spiralia</taxon>
        <taxon>Lophotrochozoa</taxon>
        <taxon>Mollusca</taxon>
        <taxon>Bivalvia</taxon>
        <taxon>Autobranchia</taxon>
        <taxon>Heteroconchia</taxon>
        <taxon>Euheterodonta</taxon>
        <taxon>Imparidentia</taxon>
        <taxon>Neoheterodontei</taxon>
        <taxon>Myida</taxon>
        <taxon>Dreissenoidea</taxon>
        <taxon>Dreissenidae</taxon>
        <taxon>Dreissena</taxon>
    </lineage>
</organism>
<accession>A0A9D4D189</accession>
<evidence type="ECO:0000313" key="2">
    <source>
        <dbReference type="EMBL" id="KAH3737266.1"/>
    </source>
</evidence>
<name>A0A9D4D189_DREPO</name>
<reference evidence="2" key="1">
    <citation type="journal article" date="2019" name="bioRxiv">
        <title>The Genome of the Zebra Mussel, Dreissena polymorpha: A Resource for Invasive Species Research.</title>
        <authorList>
            <person name="McCartney M.A."/>
            <person name="Auch B."/>
            <person name="Kono T."/>
            <person name="Mallez S."/>
            <person name="Zhang Y."/>
            <person name="Obille A."/>
            <person name="Becker A."/>
            <person name="Abrahante J.E."/>
            <person name="Garbe J."/>
            <person name="Badalamenti J.P."/>
            <person name="Herman A."/>
            <person name="Mangelson H."/>
            <person name="Liachko I."/>
            <person name="Sullivan S."/>
            <person name="Sone E.D."/>
            <person name="Koren S."/>
            <person name="Silverstein K.A.T."/>
            <person name="Beckman K.B."/>
            <person name="Gohl D.M."/>
        </authorList>
    </citation>
    <scope>NUCLEOTIDE SEQUENCE</scope>
    <source>
        <strain evidence="2">Duluth1</strain>
        <tissue evidence="2">Whole animal</tissue>
    </source>
</reference>
<dbReference type="AlphaFoldDB" id="A0A9D4D189"/>
<dbReference type="Proteomes" id="UP000828390">
    <property type="component" value="Unassembled WGS sequence"/>
</dbReference>
<reference evidence="2" key="2">
    <citation type="submission" date="2020-11" db="EMBL/GenBank/DDBJ databases">
        <authorList>
            <person name="McCartney M.A."/>
            <person name="Auch B."/>
            <person name="Kono T."/>
            <person name="Mallez S."/>
            <person name="Becker A."/>
            <person name="Gohl D.M."/>
            <person name="Silverstein K.A.T."/>
            <person name="Koren S."/>
            <person name="Bechman K.B."/>
            <person name="Herman A."/>
            <person name="Abrahante J.E."/>
            <person name="Garbe J."/>
        </authorList>
    </citation>
    <scope>NUCLEOTIDE SEQUENCE</scope>
    <source>
        <strain evidence="2">Duluth1</strain>
        <tissue evidence="2">Whole animal</tissue>
    </source>
</reference>
<sequence>MERLSLRPTRTDLSISSPGILFSISCASSRLASKEASTSISSESEMTITSPLEPAPTTGITLSIFISTGTAGCPESVTNTGLETTISPRGSTFNPPDPGISGNTMQLKGAGLGLVTST</sequence>
<dbReference type="PROSITE" id="PS51257">
    <property type="entry name" value="PROKAR_LIPOPROTEIN"/>
    <property type="match status" value="1"/>
</dbReference>
<comment type="caution">
    <text evidence="2">The sequence shown here is derived from an EMBL/GenBank/DDBJ whole genome shotgun (WGS) entry which is preliminary data.</text>
</comment>
<dbReference type="EMBL" id="JAIWYP010000011">
    <property type="protein sequence ID" value="KAH3737266.1"/>
    <property type="molecule type" value="Genomic_DNA"/>
</dbReference>
<feature type="region of interest" description="Disordered" evidence="1">
    <location>
        <begin position="77"/>
        <end position="106"/>
    </location>
</feature>
<evidence type="ECO:0000313" key="3">
    <source>
        <dbReference type="Proteomes" id="UP000828390"/>
    </source>
</evidence>
<proteinExistence type="predicted"/>
<gene>
    <name evidence="2" type="ORF">DPMN_043849</name>
</gene>
<feature type="compositionally biased region" description="Polar residues" evidence="1">
    <location>
        <begin position="77"/>
        <end position="94"/>
    </location>
</feature>